<feature type="domain" description="Penicillin-binding protein transpeptidase" evidence="15">
    <location>
        <begin position="325"/>
        <end position="600"/>
    </location>
</feature>
<comment type="catalytic activity">
    <reaction evidence="12">
        <text>Preferential cleavage: (Ac)2-L-Lys-D-Ala-|-D-Ala. Also transpeptidation of peptidyl-alanyl moieties that are N-acyl substituents of D-alanine.</text>
        <dbReference type="EC" id="3.4.16.4"/>
    </reaction>
</comment>
<dbReference type="PANTHER" id="PTHR32282:SF33">
    <property type="entry name" value="PEPTIDOGLYCAN GLYCOSYLTRANSFERASE"/>
    <property type="match status" value="1"/>
</dbReference>
<keyword evidence="7" id="KW-0378">Hydrolase</keyword>
<keyword evidence="11" id="KW-0961">Cell wall biogenesis/degradation</keyword>
<accession>A0A414NHG1</accession>
<protein>
    <submittedName>
        <fullName evidence="17">Penicillin-binding protein</fullName>
    </submittedName>
</protein>
<dbReference type="GO" id="GO:0009002">
    <property type="term" value="F:serine-type D-Ala-D-Ala carboxypeptidase activity"/>
    <property type="evidence" value="ECO:0007669"/>
    <property type="project" value="UniProtKB-EC"/>
</dbReference>
<organism evidence="17 18">
    <name type="scientific">Collinsella intestinalis</name>
    <dbReference type="NCBI Taxonomy" id="147207"/>
    <lineage>
        <taxon>Bacteria</taxon>
        <taxon>Bacillati</taxon>
        <taxon>Actinomycetota</taxon>
        <taxon>Coriobacteriia</taxon>
        <taxon>Coriobacteriales</taxon>
        <taxon>Coriobacteriaceae</taxon>
        <taxon>Collinsella</taxon>
    </lineage>
</organism>
<evidence type="ECO:0000256" key="1">
    <source>
        <dbReference type="ARBA" id="ARBA00007090"/>
    </source>
</evidence>
<evidence type="ECO:0000259" key="15">
    <source>
        <dbReference type="Pfam" id="PF00905"/>
    </source>
</evidence>
<dbReference type="NCBIfam" id="TIGR02074">
    <property type="entry name" value="PBP_1a_fam"/>
    <property type="match status" value="1"/>
</dbReference>
<keyword evidence="4" id="KW-0645">Protease</keyword>
<dbReference type="PANTHER" id="PTHR32282">
    <property type="entry name" value="BINDING PROTEIN TRANSPEPTIDASE, PUTATIVE-RELATED"/>
    <property type="match status" value="1"/>
</dbReference>
<dbReference type="SUPFAM" id="SSF56601">
    <property type="entry name" value="beta-lactamase/transpeptidase-like"/>
    <property type="match status" value="1"/>
</dbReference>
<gene>
    <name evidence="17" type="ORF">DW682_02215</name>
</gene>
<evidence type="ECO:0000256" key="5">
    <source>
        <dbReference type="ARBA" id="ARBA00022676"/>
    </source>
</evidence>
<feature type="domain" description="Glycosyl transferase family 51" evidence="16">
    <location>
        <begin position="53"/>
        <end position="228"/>
    </location>
</feature>
<keyword evidence="9" id="KW-0573">Peptidoglycan synthesis</keyword>
<dbReference type="AlphaFoldDB" id="A0A414NHG1"/>
<evidence type="ECO:0000256" key="13">
    <source>
        <dbReference type="ARBA" id="ARBA00049902"/>
    </source>
</evidence>
<evidence type="ECO:0000256" key="4">
    <source>
        <dbReference type="ARBA" id="ARBA00022670"/>
    </source>
</evidence>
<feature type="compositionally biased region" description="Basic and acidic residues" evidence="14">
    <location>
        <begin position="645"/>
        <end position="659"/>
    </location>
</feature>
<dbReference type="Gene3D" id="3.40.710.10">
    <property type="entry name" value="DD-peptidase/beta-lactamase superfamily"/>
    <property type="match status" value="1"/>
</dbReference>
<comment type="similarity">
    <text evidence="1">In the C-terminal section; belongs to the transpeptidase family.</text>
</comment>
<feature type="compositionally biased region" description="Basic and acidic residues" evidence="14">
    <location>
        <begin position="622"/>
        <end position="635"/>
    </location>
</feature>
<keyword evidence="8" id="KW-0133">Cell shape</keyword>
<comment type="similarity">
    <text evidence="2">In the N-terminal section; belongs to the glycosyltransferase 51 family.</text>
</comment>
<keyword evidence="5" id="KW-0328">Glycosyltransferase</keyword>
<name>A0A414NHG1_9ACTN</name>
<dbReference type="GO" id="GO:0030288">
    <property type="term" value="C:outer membrane-bounded periplasmic space"/>
    <property type="evidence" value="ECO:0007669"/>
    <property type="project" value="TreeGrafter"/>
</dbReference>
<evidence type="ECO:0000313" key="17">
    <source>
        <dbReference type="EMBL" id="RHF39200.1"/>
    </source>
</evidence>
<dbReference type="InParanoid" id="A0A414NHG1"/>
<feature type="compositionally biased region" description="Low complexity" evidence="14">
    <location>
        <begin position="684"/>
        <end position="696"/>
    </location>
</feature>
<dbReference type="SUPFAM" id="SSF53955">
    <property type="entry name" value="Lysozyme-like"/>
    <property type="match status" value="1"/>
</dbReference>
<dbReference type="EMBL" id="QSLJ01000001">
    <property type="protein sequence ID" value="RHF39200.1"/>
    <property type="molecule type" value="Genomic_DNA"/>
</dbReference>
<dbReference type="GO" id="GO:0008955">
    <property type="term" value="F:peptidoglycan glycosyltransferase activity"/>
    <property type="evidence" value="ECO:0007669"/>
    <property type="project" value="UniProtKB-EC"/>
</dbReference>
<dbReference type="Pfam" id="PF00905">
    <property type="entry name" value="Transpeptidase"/>
    <property type="match status" value="1"/>
</dbReference>
<evidence type="ECO:0000256" key="11">
    <source>
        <dbReference type="ARBA" id="ARBA00023316"/>
    </source>
</evidence>
<dbReference type="Pfam" id="PF00912">
    <property type="entry name" value="Transgly"/>
    <property type="match status" value="1"/>
</dbReference>
<dbReference type="Proteomes" id="UP000283983">
    <property type="component" value="Unassembled WGS sequence"/>
</dbReference>
<dbReference type="InterPro" id="IPR036950">
    <property type="entry name" value="PBP_transglycosylase"/>
</dbReference>
<dbReference type="GO" id="GO:0071555">
    <property type="term" value="P:cell wall organization"/>
    <property type="evidence" value="ECO:0007669"/>
    <property type="project" value="UniProtKB-KW"/>
</dbReference>
<dbReference type="InterPro" id="IPR012338">
    <property type="entry name" value="Beta-lactam/transpept-like"/>
</dbReference>
<feature type="region of interest" description="Disordered" evidence="14">
    <location>
        <begin position="609"/>
        <end position="696"/>
    </location>
</feature>
<comment type="caution">
    <text evidence="17">The sequence shown here is derived from an EMBL/GenBank/DDBJ whole genome shotgun (WGS) entry which is preliminary data.</text>
</comment>
<evidence type="ECO:0000256" key="7">
    <source>
        <dbReference type="ARBA" id="ARBA00022801"/>
    </source>
</evidence>
<keyword evidence="6" id="KW-0808">Transferase</keyword>
<dbReference type="InterPro" id="IPR001460">
    <property type="entry name" value="PCN-bd_Tpept"/>
</dbReference>
<sequence>MLFSVLGFLLVAGIAFGIGMLGNINRWLSDLPDYTDADEYLVSEPTHILDSQGTEIATFFVQNRESVTADKVSEWVLKGTVDVEDERFYEHNGVDIIGIGRAVLAQLSGRSEGASTITQQLVRNTILSEEQFDQTIERKVREAFIAMEMEKIFSKDEILMMYLNTIYYGHGAYGIQAASKTYLSKNANELTLAEAALLIGLPNSPSYYDPTANPDVAVDRRNKVLGNMLRIGTISQEEYDAAVAEPLALNVTETSDTGISVYAHPYFVDYVKSLLQEEFSTDVLFKGGLTVTTTIDPAIQQAAETAAVENINKYPAANDLQIGMSVVDPKTGHIKAMVGGRDYNADPNHVNHATAKRQPGSSFKSFTLATAIKMGVNPNITINCESPLYWDNPGGEDVRIQNYGNHNYGYRSLASATAVSSNTGYVQLAETIGNQNILQTCKSLGLDTSSMHDVLSMTLGTGDVTTLQMANAYASFANGGEHRAPVAITEIKSRAGEVVYTHKDEKTQALTAGDAAAVTEVLETVMERGGTGVTGNPWIKQPIAGKTGTAGTASDTTDLWFCGYTPQLSVSIWVGHSGTNTPIKNVNNSTMTLPVFKAFMKAVLADAPREEFPEGPTPEYKPNSEWKFSHTKSPEELAAQQQAEEAAKQEEESSDKEGEGESPQAPTTPQPQTPTTPQPPVTPAPETGGTTPTTPQ</sequence>
<dbReference type="InterPro" id="IPR023346">
    <property type="entry name" value="Lysozyme-like_dom_sf"/>
</dbReference>
<evidence type="ECO:0000256" key="2">
    <source>
        <dbReference type="ARBA" id="ARBA00007739"/>
    </source>
</evidence>
<evidence type="ECO:0000256" key="3">
    <source>
        <dbReference type="ARBA" id="ARBA00022645"/>
    </source>
</evidence>
<evidence type="ECO:0000313" key="18">
    <source>
        <dbReference type="Proteomes" id="UP000283983"/>
    </source>
</evidence>
<keyword evidence="3" id="KW-0121">Carboxypeptidase</keyword>
<feature type="compositionally biased region" description="Pro residues" evidence="14">
    <location>
        <begin position="666"/>
        <end position="683"/>
    </location>
</feature>
<dbReference type="Gene3D" id="1.10.3810.10">
    <property type="entry name" value="Biosynthetic peptidoglycan transglycosylase-like"/>
    <property type="match status" value="1"/>
</dbReference>
<dbReference type="InterPro" id="IPR050396">
    <property type="entry name" value="Glycosyltr_51/Transpeptidase"/>
</dbReference>
<comment type="catalytic activity">
    <reaction evidence="13">
        <text>[GlcNAc-(1-&gt;4)-Mur2Ac(oyl-L-Ala-gamma-D-Glu-L-Lys-D-Ala-D-Ala)](n)-di-trans,octa-cis-undecaprenyl diphosphate + beta-D-GlcNAc-(1-&gt;4)-Mur2Ac(oyl-L-Ala-gamma-D-Glu-L-Lys-D-Ala-D-Ala)-di-trans,octa-cis-undecaprenyl diphosphate = [GlcNAc-(1-&gt;4)-Mur2Ac(oyl-L-Ala-gamma-D-Glu-L-Lys-D-Ala-D-Ala)](n+1)-di-trans,octa-cis-undecaprenyl diphosphate + di-trans,octa-cis-undecaprenyl diphosphate + H(+)</text>
        <dbReference type="Rhea" id="RHEA:23708"/>
        <dbReference type="Rhea" id="RHEA-COMP:9602"/>
        <dbReference type="Rhea" id="RHEA-COMP:9603"/>
        <dbReference type="ChEBI" id="CHEBI:15378"/>
        <dbReference type="ChEBI" id="CHEBI:58405"/>
        <dbReference type="ChEBI" id="CHEBI:60033"/>
        <dbReference type="ChEBI" id="CHEBI:78435"/>
        <dbReference type="EC" id="2.4.99.28"/>
    </reaction>
</comment>
<evidence type="ECO:0000256" key="9">
    <source>
        <dbReference type="ARBA" id="ARBA00022984"/>
    </source>
</evidence>
<dbReference type="FunCoup" id="A0A414NHG1">
    <property type="interactions" value="15"/>
</dbReference>
<reference evidence="17 18" key="1">
    <citation type="submission" date="2018-08" db="EMBL/GenBank/DDBJ databases">
        <title>A genome reference for cultivated species of the human gut microbiota.</title>
        <authorList>
            <person name="Zou Y."/>
            <person name="Xue W."/>
            <person name="Luo G."/>
        </authorList>
    </citation>
    <scope>NUCLEOTIDE SEQUENCE [LARGE SCALE GENOMIC DNA]</scope>
    <source>
        <strain evidence="17 18">AM25-33</strain>
    </source>
</reference>
<evidence type="ECO:0000256" key="14">
    <source>
        <dbReference type="SAM" id="MobiDB-lite"/>
    </source>
</evidence>
<evidence type="ECO:0000256" key="8">
    <source>
        <dbReference type="ARBA" id="ARBA00022960"/>
    </source>
</evidence>
<dbReference type="GO" id="GO:0008658">
    <property type="term" value="F:penicillin binding"/>
    <property type="evidence" value="ECO:0007669"/>
    <property type="project" value="InterPro"/>
</dbReference>
<evidence type="ECO:0000259" key="16">
    <source>
        <dbReference type="Pfam" id="PF00912"/>
    </source>
</evidence>
<dbReference type="FunFam" id="1.10.3810.10:FF:000001">
    <property type="entry name" value="Penicillin-binding protein 1A"/>
    <property type="match status" value="1"/>
</dbReference>
<dbReference type="GO" id="GO:0006508">
    <property type="term" value="P:proteolysis"/>
    <property type="evidence" value="ECO:0007669"/>
    <property type="project" value="UniProtKB-KW"/>
</dbReference>
<dbReference type="InterPro" id="IPR001264">
    <property type="entry name" value="Glyco_trans_51"/>
</dbReference>
<keyword evidence="18" id="KW-1185">Reference proteome</keyword>
<evidence type="ECO:0000256" key="6">
    <source>
        <dbReference type="ARBA" id="ARBA00022679"/>
    </source>
</evidence>
<proteinExistence type="inferred from homology"/>
<evidence type="ECO:0000256" key="12">
    <source>
        <dbReference type="ARBA" id="ARBA00034000"/>
    </source>
</evidence>
<dbReference type="GO" id="GO:0009252">
    <property type="term" value="P:peptidoglycan biosynthetic process"/>
    <property type="evidence" value="ECO:0007669"/>
    <property type="project" value="UniProtKB-KW"/>
</dbReference>
<dbReference type="GO" id="GO:0008360">
    <property type="term" value="P:regulation of cell shape"/>
    <property type="evidence" value="ECO:0007669"/>
    <property type="project" value="UniProtKB-KW"/>
</dbReference>
<evidence type="ECO:0000256" key="10">
    <source>
        <dbReference type="ARBA" id="ARBA00023268"/>
    </source>
</evidence>
<keyword evidence="10" id="KW-0511">Multifunctional enzyme</keyword>